<dbReference type="EMBL" id="HE613800">
    <property type="protein sequence ID" value="CCE70004.1"/>
    <property type="molecule type" value="Genomic_DNA"/>
</dbReference>
<reference evidence="2" key="2">
    <citation type="journal article" date="2000" name="J. Mol. Biol.">
        <title>Archaeal homologs of eukaryotic methylation guide small nucleolar RNAs: lessons from the Pyrococcus genomes.</title>
        <authorList>
            <person name="Gaspin C."/>
            <person name="Cavaille J."/>
            <person name="Erauso G."/>
        </authorList>
    </citation>
    <scope>NUCLEOTIDE SEQUENCE</scope>
    <source>
        <strain evidence="2">Orsay</strain>
    </source>
</reference>
<dbReference type="OrthoDB" id="84925at2157"/>
<dbReference type="RefSeq" id="WP_010867736.1">
    <property type="nucleotide sequence ID" value="NC_000868.1"/>
</dbReference>
<dbReference type="KEGG" id="pab:PAB0422"/>
<dbReference type="AlphaFoldDB" id="Q9V117"/>
<proteinExistence type="predicted"/>
<reference evidence="2" key="3">
    <citation type="journal article" date="2001" name="Genome Res.">
        <title>Genome evolution at the genus level: comparison of three complete genomes of hyperthermophilic archaea.</title>
        <authorList>
            <person name="Lecompte O."/>
            <person name="Ripp R."/>
            <person name="Puzos-Barbe V."/>
            <person name="Duprat S."/>
            <person name="Heilig R."/>
            <person name="Dietrich J."/>
            <person name="Thierry J.C."/>
            <person name="Poch O."/>
        </authorList>
    </citation>
    <scope>NUCLEOTIDE SEQUENCE</scope>
    <source>
        <strain evidence="2">Orsay</strain>
    </source>
</reference>
<sequence>MYMDHFPTLDGLIIRMGIYYFLLPAVLIVTLRAEWNYIIKKKWKRVAKGFILALLLTAPILSLVQFYLSKDYLYVHSLTKTGVCFTSSCLVEEMEKNELYKFNVTGIKAYGMPRIGLMQAFRLLDSRYNRDKFKFERVNSVVIVRTFFPLPITEVWDYKVDSQDPHRIIGFRKFYIVYPKTVGSALTEAYDFEFKMFSWAGGGGGGGFA</sequence>
<evidence type="ECO:0000313" key="3">
    <source>
        <dbReference type="EMBL" id="CCE70004.1"/>
    </source>
</evidence>
<keyword evidence="4" id="KW-1185">Reference proteome</keyword>
<name>Q9V117_PYRAB</name>
<accession>Q9V117</accession>
<dbReference type="eggNOG" id="arCOG05768">
    <property type="taxonomic scope" value="Archaea"/>
</dbReference>
<dbReference type="Proteomes" id="UP000000810">
    <property type="component" value="Chromosome"/>
</dbReference>
<feature type="transmembrane region" description="Helical" evidence="1">
    <location>
        <begin position="50"/>
        <end position="68"/>
    </location>
</feature>
<dbReference type="EMBL" id="AJ248284">
    <property type="protein sequence ID" value="CAB49534.1"/>
    <property type="molecule type" value="Genomic_DNA"/>
</dbReference>
<evidence type="ECO:0000256" key="1">
    <source>
        <dbReference type="SAM" id="Phobius"/>
    </source>
</evidence>
<organism evidence="2 4">
    <name type="scientific">Pyrococcus abyssi (strain GE5 / Orsay)</name>
    <dbReference type="NCBI Taxonomy" id="272844"/>
    <lineage>
        <taxon>Archaea</taxon>
        <taxon>Methanobacteriati</taxon>
        <taxon>Methanobacteriota</taxon>
        <taxon>Thermococci</taxon>
        <taxon>Thermococcales</taxon>
        <taxon>Thermococcaceae</taxon>
        <taxon>Pyrococcus</taxon>
    </lineage>
</organism>
<gene>
    <name evidence="2" type="ordered locus">PAB0422</name>
</gene>
<dbReference type="PIR" id="G75181">
    <property type="entry name" value="G75181"/>
</dbReference>
<keyword evidence="1" id="KW-1133">Transmembrane helix</keyword>
<evidence type="ECO:0000313" key="5">
    <source>
        <dbReference type="Proteomes" id="UP000009139"/>
    </source>
</evidence>
<reference evidence="2" key="1">
    <citation type="submission" date="1999-07" db="EMBL/GenBank/DDBJ databases">
        <authorList>
            <person name="Genoscope"/>
        </authorList>
    </citation>
    <scope>NUCLEOTIDE SEQUENCE</scope>
    <source>
        <strain evidence="2">Orsay</strain>
    </source>
</reference>
<dbReference type="HOGENOM" id="CLU_115257_0_0_2"/>
<dbReference type="PATRIC" id="fig|272844.11.peg.650"/>
<reference evidence="2 4" key="4">
    <citation type="journal article" date="2003" name="Mol. Microbiol.">
        <title>An integrated analysis of the genome of the hyperthermophilic archaeon Pyrococcus abyssi.</title>
        <authorList>
            <person name="Cohen G."/>
            <person name="Barbe V."/>
            <person name="Flament D."/>
            <person name="Galperin M."/>
            <person name="Heilig R."/>
            <person name="Ripp R."/>
            <person name="Lecompte O."/>
            <person name="Prieur D."/>
            <person name="Poch O."/>
            <person name="Quellerou J."/>
            <person name="Thierry J.C."/>
            <person name="Van der Oost J."/>
            <person name="Weissenbach J."/>
            <person name="Zivanovic Y."/>
            <person name="Forterre P."/>
        </authorList>
    </citation>
    <scope>NUCLEOTIDE SEQUENCE [LARGE SCALE GENOMIC DNA]</scope>
    <source>
        <strain evidence="4">GE5 / Orsay</strain>
        <strain evidence="2">Orsay</strain>
    </source>
</reference>
<reference evidence="3 5" key="5">
    <citation type="journal article" date="2012" name="Curr. Microbiol.">
        <title>Re-annotation of two hyperthermophilic archaea Pyrococcus abyssi GE5 and Pyrococcus furiosus DSM 3638.</title>
        <authorList>
            <person name="Gao J."/>
            <person name="Wang J."/>
        </authorList>
    </citation>
    <scope>GENOME REANNOTATION</scope>
    <source>
        <strain evidence="3">GE5</strain>
        <strain evidence="5">GE5 / Orsay</strain>
    </source>
</reference>
<evidence type="ECO:0000313" key="2">
    <source>
        <dbReference type="EMBL" id="CAB49534.1"/>
    </source>
</evidence>
<keyword evidence="1" id="KW-0812">Transmembrane</keyword>
<keyword evidence="1" id="KW-0472">Membrane</keyword>
<dbReference type="Proteomes" id="UP000009139">
    <property type="component" value="Chromosome"/>
</dbReference>
<evidence type="ECO:0000313" key="4">
    <source>
        <dbReference type="Proteomes" id="UP000000810"/>
    </source>
</evidence>
<protein>
    <submittedName>
        <fullName evidence="2">Uncharacterized protein</fullName>
    </submittedName>
</protein>
<feature type="transmembrane region" description="Helical" evidence="1">
    <location>
        <begin position="12"/>
        <end position="29"/>
    </location>
</feature>
<dbReference type="STRING" id="272844.PAB0422"/>